<keyword evidence="2" id="KW-0147">Chitin-binding</keyword>
<dbReference type="Proteomes" id="UP000230423">
    <property type="component" value="Unassembled WGS sequence"/>
</dbReference>
<keyword evidence="6" id="KW-0325">Glycoprotein</keyword>
<dbReference type="AlphaFoldDB" id="A0A2G9V1A2"/>
<keyword evidence="5" id="KW-1015">Disulfide bond</keyword>
<feature type="domain" description="Chitin-binding type-2" evidence="8">
    <location>
        <begin position="33"/>
        <end position="87"/>
    </location>
</feature>
<dbReference type="GO" id="GO:0005576">
    <property type="term" value="C:extracellular region"/>
    <property type="evidence" value="ECO:0007669"/>
    <property type="project" value="InterPro"/>
</dbReference>
<evidence type="ECO:0000256" key="1">
    <source>
        <dbReference type="ARBA" id="ARBA00022473"/>
    </source>
</evidence>
<accession>A0A2G9V1A2</accession>
<dbReference type="InterPro" id="IPR036508">
    <property type="entry name" value="Chitin-bd_dom_sf"/>
</dbReference>
<keyword evidence="1" id="KW-0217">Developmental protein</keyword>
<feature type="domain" description="Chitin-binding type-2" evidence="8">
    <location>
        <begin position="189"/>
        <end position="237"/>
    </location>
</feature>
<feature type="domain" description="Chitin-binding type-2" evidence="8">
    <location>
        <begin position="592"/>
        <end position="648"/>
    </location>
</feature>
<evidence type="ECO:0000313" key="10">
    <source>
        <dbReference type="Proteomes" id="UP000230423"/>
    </source>
</evidence>
<dbReference type="Gene3D" id="2.170.140.10">
    <property type="entry name" value="Chitin binding domain"/>
    <property type="match status" value="3"/>
</dbReference>
<dbReference type="InterPro" id="IPR002557">
    <property type="entry name" value="Chitin-bd_dom"/>
</dbReference>
<protein>
    <submittedName>
        <fullName evidence="9">Chitin binding Peritrophin-A domain protein</fullName>
    </submittedName>
</protein>
<keyword evidence="4" id="KW-0677">Repeat</keyword>
<feature type="compositionally biased region" description="Low complexity" evidence="7">
    <location>
        <begin position="262"/>
        <end position="286"/>
    </location>
</feature>
<keyword evidence="3" id="KW-0732">Signal</keyword>
<dbReference type="PANTHER" id="PTHR23301:SF0">
    <property type="entry name" value="CHITIN-BINDING TYPE-2 DOMAIN-CONTAINING PROTEIN-RELATED"/>
    <property type="match status" value="1"/>
</dbReference>
<feature type="domain" description="Chitin-binding type-2" evidence="8">
    <location>
        <begin position="1166"/>
        <end position="1224"/>
    </location>
</feature>
<dbReference type="OrthoDB" id="6020543at2759"/>
<proteinExistence type="predicted"/>
<dbReference type="PANTHER" id="PTHR23301">
    <property type="entry name" value="CHITIN BINDING PERITROPHIN-A"/>
    <property type="match status" value="1"/>
</dbReference>
<evidence type="ECO:0000256" key="2">
    <source>
        <dbReference type="ARBA" id="ARBA00022669"/>
    </source>
</evidence>
<feature type="region of interest" description="Disordered" evidence="7">
    <location>
        <begin position="682"/>
        <end position="709"/>
    </location>
</feature>
<evidence type="ECO:0000313" key="9">
    <source>
        <dbReference type="EMBL" id="PIO76255.1"/>
    </source>
</evidence>
<evidence type="ECO:0000256" key="4">
    <source>
        <dbReference type="ARBA" id="ARBA00022737"/>
    </source>
</evidence>
<dbReference type="GO" id="GO:0008061">
    <property type="term" value="F:chitin binding"/>
    <property type="evidence" value="ECO:0007669"/>
    <property type="project" value="UniProtKB-KW"/>
</dbReference>
<feature type="domain" description="Chitin-binding type-2" evidence="8">
    <location>
        <begin position="1023"/>
        <end position="1082"/>
    </location>
</feature>
<reference evidence="9 10" key="1">
    <citation type="submission" date="2015-09" db="EMBL/GenBank/DDBJ databases">
        <title>Draft genome of the parasitic nematode Teladorsagia circumcincta isolate WARC Sus (inbred).</title>
        <authorList>
            <person name="Mitreva M."/>
        </authorList>
    </citation>
    <scope>NUCLEOTIDE SEQUENCE [LARGE SCALE GENOMIC DNA]</scope>
    <source>
        <strain evidence="9 10">S</strain>
    </source>
</reference>
<evidence type="ECO:0000256" key="5">
    <source>
        <dbReference type="ARBA" id="ARBA00023157"/>
    </source>
</evidence>
<dbReference type="PROSITE" id="PS50940">
    <property type="entry name" value="CHIT_BIND_II"/>
    <property type="match status" value="9"/>
</dbReference>
<dbReference type="SMART" id="SM00494">
    <property type="entry name" value="ChtBD2"/>
    <property type="match status" value="10"/>
</dbReference>
<evidence type="ECO:0000256" key="3">
    <source>
        <dbReference type="ARBA" id="ARBA00022729"/>
    </source>
</evidence>
<sequence>MSKRTCLLGGSKDVGRWNLELLWKLLFINPLSEDMCAGRSDGPLNSTDCRPSFSFCVSGALYSTTCPGGLLYSFVSRRCEWASECGNVIAHSEPTKDTTAAHVYSVVDSRRTYATASPARPASDSVKVYPSTPRTYTTALPTRPAGDSVMVHPSTPRTYTTAPPARQASDSVKVYQSTSSANQLSESASFDCSTRANGKYSLGGCVERFVMCSEGRAYVRGCPAGLVYNEAKGLCDYDCSDSGVGSSASDAVGRYDVKQSESSRVQSSASYSHSSSSATHTRSSSSASAAPVEAECVTSVAMGRCSSKFWRCRNGKLESAQCPGQSLFDETFLLCVYDLPECKTEAGVTTAFPEEVTTTTVMPVVSTDAVYTSSEVYSAPSSGYQASAAHPQQYSMHYPPYGGAMNNPFGMFYPPVLPFGFQDVMHGRDKVNHGPIDFESRSALTGGSRVPVRDIFDGIVSPWLLPGIDRVFVPRRHDRRRDRDHLFDDLRGPQGIDISPLLETTTEGTVSVAAFNDGMLLENAVPHEDGEHPQDKKDLHEAELEKLEGVPSQSPVDSPSLIETTTFYDIEGSGDEEVTRKRRSYSNSANFSSTCTSSKSPGLISIGFCRQDFIFCKSVGNGVMAACPVGDLFDSGSNKCVTSDTCGLPEQAPEPVPVEPIPVLAPASTAESQRYFPGPTAPGTIPSVPISSPADAAPTSTTTRRPPVIYPPMPAPEADAGYVPQLFGPAHGLPTSTTTKRPPVIYPPALEHDTGHVPQQQPSVPAPVFAADIVHQAKQTGCVDGSDYAVDCNGNFMKCVHGIAYPMKCPAGLVFDQTKHYCDYPAAVVGCGGVQMDHTRPDHALNVPTDKTYPGEPILPSTTQAPMSEAPEFDCAKPLVFNPDTLSCDFREFVAECEQLKGQNAEATPTRYDAAAPTVASSDTSVATSTTAAPLSCVYSDERPAFALDYCSRVYGMCTVHGVLERKECSVGFLFDSHLSTCVPSEECGQEHLKELISKATYAPPEAAAQVSKDTTKHASRKDDRCHNSLEGAMKPMGRCRSSYIRCMGGEAVVESCATTAEVFSSAVGACVLRINAPECRSAPQRTPQSYTSASSSDPAQFCRTRTDGLYRNPSDCTAILQCFGGDVFEYPSCSSGLVFNELTAKCDYRDAVPECRQAADEGNVEHGCRGASHGDLVANESDCQQFYRCVWDRLESMRCPSGTVFNPKLSVCDWPDNVPQCSAQQHDSVTKAY</sequence>
<dbReference type="EMBL" id="KZ345067">
    <property type="protein sequence ID" value="PIO76255.1"/>
    <property type="molecule type" value="Genomic_DNA"/>
</dbReference>
<feature type="region of interest" description="Disordered" evidence="7">
    <location>
        <begin position="255"/>
        <end position="286"/>
    </location>
</feature>
<dbReference type="Pfam" id="PF01607">
    <property type="entry name" value="CBM_14"/>
    <property type="match status" value="7"/>
</dbReference>
<evidence type="ECO:0000256" key="7">
    <source>
        <dbReference type="SAM" id="MobiDB-lite"/>
    </source>
</evidence>
<evidence type="ECO:0000259" key="8">
    <source>
        <dbReference type="PROSITE" id="PS50940"/>
    </source>
</evidence>
<name>A0A2G9V1A2_TELCI</name>
<dbReference type="Gene3D" id="3.20.20.80">
    <property type="entry name" value="Glycosidases"/>
    <property type="match status" value="2"/>
</dbReference>
<organism evidence="9 10">
    <name type="scientific">Teladorsagia circumcincta</name>
    <name type="common">Brown stomach worm</name>
    <name type="synonym">Ostertagia circumcincta</name>
    <dbReference type="NCBI Taxonomy" id="45464"/>
    <lineage>
        <taxon>Eukaryota</taxon>
        <taxon>Metazoa</taxon>
        <taxon>Ecdysozoa</taxon>
        <taxon>Nematoda</taxon>
        <taxon>Chromadorea</taxon>
        <taxon>Rhabditida</taxon>
        <taxon>Rhabditina</taxon>
        <taxon>Rhabditomorpha</taxon>
        <taxon>Strongyloidea</taxon>
        <taxon>Trichostrongylidae</taxon>
        <taxon>Teladorsagia</taxon>
    </lineage>
</organism>
<feature type="domain" description="Chitin-binding type-2" evidence="8">
    <location>
        <begin position="1100"/>
        <end position="1158"/>
    </location>
</feature>
<feature type="domain" description="Chitin-binding type-2" evidence="8">
    <location>
        <begin position="779"/>
        <end position="833"/>
    </location>
</feature>
<feature type="compositionally biased region" description="Low complexity" evidence="7">
    <location>
        <begin position="691"/>
        <end position="707"/>
    </location>
</feature>
<evidence type="ECO:0000256" key="6">
    <source>
        <dbReference type="ARBA" id="ARBA00023180"/>
    </source>
</evidence>
<feature type="domain" description="Chitin-binding type-2" evidence="8">
    <location>
        <begin position="293"/>
        <end position="344"/>
    </location>
</feature>
<dbReference type="InterPro" id="IPR051940">
    <property type="entry name" value="Chitin_bind-dev_reg"/>
</dbReference>
<gene>
    <name evidence="9" type="ORF">TELCIR_01686</name>
</gene>
<dbReference type="SUPFAM" id="SSF57625">
    <property type="entry name" value="Invertebrate chitin-binding proteins"/>
    <property type="match status" value="8"/>
</dbReference>
<feature type="domain" description="Chitin-binding type-2" evidence="8">
    <location>
        <begin position="934"/>
        <end position="990"/>
    </location>
</feature>
<keyword evidence="10" id="KW-1185">Reference proteome</keyword>